<dbReference type="OrthoDB" id="543755at2"/>
<reference evidence="1 2" key="1">
    <citation type="submission" date="2006-05" db="EMBL/GenBank/DDBJ databases">
        <authorList>
            <person name="King G."/>
            <person name="Ferriera S."/>
            <person name="Johnson J."/>
            <person name="Kravitz S."/>
            <person name="Beeson K."/>
            <person name="Sutton G."/>
            <person name="Rogers Y.-H."/>
            <person name="Friedman R."/>
            <person name="Frazier M."/>
            <person name="Venter J.C."/>
        </authorList>
    </citation>
    <scope>NUCLEOTIDE SEQUENCE [LARGE SCALE GENOMIC DNA]</scope>
    <source>
        <strain evidence="2">ATCC 25650 / DSM 13394 / JCM 20685 / NBRC 16684 / NCIMB 2208 / IAM 12614 / B1</strain>
    </source>
</reference>
<name>A0P201_ROSAI</name>
<dbReference type="RefSeq" id="WP_006939271.1">
    <property type="nucleotide sequence ID" value="NZ_AAUW01000025.1"/>
</dbReference>
<dbReference type="CDD" id="cd16440">
    <property type="entry name" value="beta_Kdo_transferase_KpsC_1"/>
    <property type="match status" value="1"/>
</dbReference>
<evidence type="ECO:0000313" key="1">
    <source>
        <dbReference type="EMBL" id="EAV40857.1"/>
    </source>
</evidence>
<dbReference type="GO" id="GO:0015774">
    <property type="term" value="P:polysaccharide transport"/>
    <property type="evidence" value="ECO:0007669"/>
    <property type="project" value="InterPro"/>
</dbReference>
<proteinExistence type="predicted"/>
<sequence>MLIGIATSGLWRLRYAVELMTGCTACRLPPLGLGVDAIAGWGHKPTADRAREIARLQGIPYIAFEDGFLRSISPGSGEKPLSMVMDRTGIYYDARQPSDLEAMVRKRASSPQPLAQIRLSMETLRKSRLSKYNNSKIQDVLALQLKASRPEDRVLVVDQTAGDASIAGAMAGEDTFAEMLDAAATENPGAEIIVRVHPEARLGRKSGHFGYERLQEIAKAKPEVEKALKTDLLRLTAEPINPWSLLEACSTLYCVSSQLGFEGVMAGCTVHCFGASFYNGWGLTNDRSKKTLNGREKVSIEVLFAAVYLDYVRYIDHEERKNSTYEDTIRRILFNLSK</sequence>
<dbReference type="Proteomes" id="UP000004848">
    <property type="component" value="Unassembled WGS sequence"/>
</dbReference>
<dbReference type="Pfam" id="PF05159">
    <property type="entry name" value="Capsule_synth"/>
    <property type="match status" value="1"/>
</dbReference>
<dbReference type="EMBL" id="AAUW01000025">
    <property type="protein sequence ID" value="EAV40857.1"/>
    <property type="molecule type" value="Genomic_DNA"/>
</dbReference>
<dbReference type="InterPro" id="IPR007833">
    <property type="entry name" value="Capsule_polysaccharide_synth"/>
</dbReference>
<gene>
    <name evidence="1" type="ORF">SIAM614_08189</name>
</gene>
<evidence type="ECO:0000313" key="2">
    <source>
        <dbReference type="Proteomes" id="UP000004848"/>
    </source>
</evidence>
<dbReference type="GO" id="GO:0000271">
    <property type="term" value="P:polysaccharide biosynthetic process"/>
    <property type="evidence" value="ECO:0007669"/>
    <property type="project" value="InterPro"/>
</dbReference>
<organism evidence="1 2">
    <name type="scientific">Roseibium aggregatum (strain ATCC 25650 / DSM 13394 / JCM 20685 / NBRC 16684 / NCIMB 2208 / IAM 12614 / B1)</name>
    <name type="common">Stappia aggregata</name>
    <dbReference type="NCBI Taxonomy" id="384765"/>
    <lineage>
        <taxon>Bacteria</taxon>
        <taxon>Pseudomonadati</taxon>
        <taxon>Pseudomonadota</taxon>
        <taxon>Alphaproteobacteria</taxon>
        <taxon>Hyphomicrobiales</taxon>
        <taxon>Stappiaceae</taxon>
        <taxon>Roseibium</taxon>
    </lineage>
</organism>
<dbReference type="AlphaFoldDB" id="A0P201"/>
<dbReference type="eggNOG" id="COG3563">
    <property type="taxonomic scope" value="Bacteria"/>
</dbReference>
<accession>A0P201</accession>
<comment type="caution">
    <text evidence="1">The sequence shown here is derived from an EMBL/GenBank/DDBJ whole genome shotgun (WGS) entry which is preliminary data.</text>
</comment>
<protein>
    <submittedName>
        <fullName evidence="1">KpsC protein</fullName>
    </submittedName>
</protein>
<dbReference type="GeneID" id="68849458"/>